<dbReference type="PROSITE" id="PS00138">
    <property type="entry name" value="SUBTILASE_SER"/>
    <property type="match status" value="1"/>
</dbReference>
<dbReference type="PANTHER" id="PTHR43806:SF11">
    <property type="entry name" value="CEREVISIN-RELATED"/>
    <property type="match status" value="1"/>
</dbReference>
<name>A0AAU7VNL7_9FIRM</name>
<keyword evidence="4 7" id="KW-0378">Hydrolase</keyword>
<keyword evidence="2 7" id="KW-0645">Protease</keyword>
<evidence type="ECO:0000256" key="1">
    <source>
        <dbReference type="ARBA" id="ARBA00011073"/>
    </source>
</evidence>
<feature type="domain" description="Fervidolysin-like N-terminal prodomain" evidence="10">
    <location>
        <begin position="19"/>
        <end position="73"/>
    </location>
</feature>
<dbReference type="PROSITE" id="PS51892">
    <property type="entry name" value="SUBTILASE"/>
    <property type="match status" value="1"/>
</dbReference>
<feature type="active site" description="Charge relay system" evidence="6 7">
    <location>
        <position position="112"/>
    </location>
</feature>
<dbReference type="InterPro" id="IPR036852">
    <property type="entry name" value="Peptidase_S8/S53_dom_sf"/>
</dbReference>
<dbReference type="Gene3D" id="3.40.50.200">
    <property type="entry name" value="Peptidase S8/S53 domain"/>
    <property type="match status" value="1"/>
</dbReference>
<dbReference type="InterPro" id="IPR000209">
    <property type="entry name" value="Peptidase_S8/S53_dom"/>
</dbReference>
<dbReference type="GO" id="GO:0006508">
    <property type="term" value="P:proteolysis"/>
    <property type="evidence" value="ECO:0007669"/>
    <property type="project" value="UniProtKB-KW"/>
</dbReference>
<dbReference type="InterPro" id="IPR034202">
    <property type="entry name" value="Subtilisin_Carlsberg-like"/>
</dbReference>
<proteinExistence type="inferred from homology"/>
<dbReference type="InterPro" id="IPR022398">
    <property type="entry name" value="Peptidase_S8_His-AS"/>
</dbReference>
<dbReference type="InterPro" id="IPR054399">
    <property type="entry name" value="Fervidolysin-like_N_prodom"/>
</dbReference>
<dbReference type="PROSITE" id="PS00137">
    <property type="entry name" value="SUBTILASE_HIS"/>
    <property type="match status" value="1"/>
</dbReference>
<dbReference type="RefSeq" id="WP_350344292.1">
    <property type="nucleotide sequence ID" value="NZ_CP158367.1"/>
</dbReference>
<dbReference type="InterPro" id="IPR015500">
    <property type="entry name" value="Peptidase_S8_subtilisin-rel"/>
</dbReference>
<dbReference type="AlphaFoldDB" id="A0AAU7VNL7"/>
<dbReference type="CDD" id="cd07477">
    <property type="entry name" value="Peptidases_S8_Subtilisin_subset"/>
    <property type="match status" value="1"/>
</dbReference>
<comment type="similarity">
    <text evidence="1 7 8">Belongs to the peptidase S8 family.</text>
</comment>
<dbReference type="Pfam" id="PF00082">
    <property type="entry name" value="Peptidase_S8"/>
    <property type="match status" value="1"/>
</dbReference>
<evidence type="ECO:0000256" key="3">
    <source>
        <dbReference type="ARBA" id="ARBA00022723"/>
    </source>
</evidence>
<evidence type="ECO:0000313" key="11">
    <source>
        <dbReference type="EMBL" id="XBX75548.1"/>
    </source>
</evidence>
<feature type="active site" description="Charge relay system" evidence="6 7">
    <location>
        <position position="299"/>
    </location>
</feature>
<evidence type="ECO:0000256" key="2">
    <source>
        <dbReference type="ARBA" id="ARBA00022670"/>
    </source>
</evidence>
<dbReference type="SUPFAM" id="SSF52743">
    <property type="entry name" value="Subtilisin-like"/>
    <property type="match status" value="1"/>
</dbReference>
<feature type="domain" description="Peptidase S8/S53" evidence="9">
    <location>
        <begin position="103"/>
        <end position="345"/>
    </location>
</feature>
<evidence type="ECO:0000256" key="5">
    <source>
        <dbReference type="ARBA" id="ARBA00022825"/>
    </source>
</evidence>
<sequence length="359" mass="38045">MLILVSSGFSMARPVEFERVIVGFEKGIDKNVIQNTEGKVVKEFDFINAVVMELPAHTVQTMESHPNVKYVEPDAEVKALNQTVPWGIDRVNAPDVHSDNQYGDGIRVSVLDTGILLNHEDLNVMGGYSVFGGSYNDDNGHGTHVAGTIAALDNHYGVIGVSPQVDLYGVKVLDSRGSGSYSGIIEGIYWSMNNNMDIINMSLGGSVGSVALEDACNAATDAGLLVVAAAGNSGNFFGWGDNIGYPAKYPSVMAVGSTTSSDSRSSFSSTGPDLEIMAPGSNILSTTYNGGYGSMSGTSMACPHAAGVAALVWSANENLTNQQVRDIINDSANDMWNNPSRYGNGLIDAHEAYLYAISY</sequence>
<reference evidence="11" key="1">
    <citation type="journal article" date="2013" name="Extremophiles">
        <title>Proteinivorax tanatarense gen. nov., sp. nov., an anaerobic, haloalkaliphilic, proteolytic bacterium isolated from a decaying algal bloom, and proposal of Proteinivoraceae fam. nov.</title>
        <authorList>
            <person name="Kevbrin V."/>
            <person name="Boltyanskaya Y."/>
            <person name="Zhilina T."/>
            <person name="Kolganova T."/>
            <person name="Lavrentjeva E."/>
            <person name="Kuznetsov B."/>
        </authorList>
    </citation>
    <scope>NUCLEOTIDE SEQUENCE</scope>
    <source>
        <strain evidence="11">Z-910T</strain>
    </source>
</reference>
<dbReference type="SUPFAM" id="SSF54897">
    <property type="entry name" value="Protease propeptides/inhibitors"/>
    <property type="match status" value="1"/>
</dbReference>
<keyword evidence="3" id="KW-0479">Metal-binding</keyword>
<feature type="active site" description="Charge relay system" evidence="6 7">
    <location>
        <position position="141"/>
    </location>
</feature>
<evidence type="ECO:0000259" key="9">
    <source>
        <dbReference type="Pfam" id="PF00082"/>
    </source>
</evidence>
<dbReference type="GO" id="GO:0005615">
    <property type="term" value="C:extracellular space"/>
    <property type="evidence" value="ECO:0007669"/>
    <property type="project" value="TreeGrafter"/>
</dbReference>
<dbReference type="PRINTS" id="PR00723">
    <property type="entry name" value="SUBTILISIN"/>
</dbReference>
<keyword evidence="5 7" id="KW-0720">Serine protease</keyword>
<dbReference type="InterPro" id="IPR023827">
    <property type="entry name" value="Peptidase_S8_Asp-AS"/>
</dbReference>
<evidence type="ECO:0000259" key="10">
    <source>
        <dbReference type="Pfam" id="PF22148"/>
    </source>
</evidence>
<dbReference type="Gene3D" id="3.30.70.80">
    <property type="entry name" value="Peptidase S8 propeptide/proteinase inhibitor I9"/>
    <property type="match status" value="1"/>
</dbReference>
<evidence type="ECO:0000256" key="7">
    <source>
        <dbReference type="PROSITE-ProRule" id="PRU01240"/>
    </source>
</evidence>
<dbReference type="GO" id="GO:0004252">
    <property type="term" value="F:serine-type endopeptidase activity"/>
    <property type="evidence" value="ECO:0007669"/>
    <property type="project" value="UniProtKB-UniRule"/>
</dbReference>
<dbReference type="GO" id="GO:0046872">
    <property type="term" value="F:metal ion binding"/>
    <property type="evidence" value="ECO:0007669"/>
    <property type="project" value="UniProtKB-KW"/>
</dbReference>
<dbReference type="Pfam" id="PF22148">
    <property type="entry name" value="Fervidolysin_NPro-like"/>
    <property type="match status" value="1"/>
</dbReference>
<evidence type="ECO:0000256" key="8">
    <source>
        <dbReference type="RuleBase" id="RU003355"/>
    </source>
</evidence>
<dbReference type="InterPro" id="IPR023828">
    <property type="entry name" value="Peptidase_S8_Ser-AS"/>
</dbReference>
<protein>
    <submittedName>
        <fullName evidence="11">S8 family serine peptidase</fullName>
    </submittedName>
</protein>
<reference evidence="11" key="2">
    <citation type="submission" date="2024-06" db="EMBL/GenBank/DDBJ databases">
        <authorList>
            <person name="Petrova K.O."/>
            <person name="Toshchakov S.V."/>
            <person name="Boltjanskaja Y.V."/>
            <person name="Kevbrin V."/>
        </authorList>
    </citation>
    <scope>NUCLEOTIDE SEQUENCE</scope>
    <source>
        <strain evidence="11">Z-910T</strain>
    </source>
</reference>
<dbReference type="PROSITE" id="PS00136">
    <property type="entry name" value="SUBTILASE_ASP"/>
    <property type="match status" value="1"/>
</dbReference>
<evidence type="ECO:0000256" key="6">
    <source>
        <dbReference type="PIRSR" id="PIRSR615500-1"/>
    </source>
</evidence>
<dbReference type="InterPro" id="IPR037045">
    <property type="entry name" value="S8pro/Inhibitor_I9_sf"/>
</dbReference>
<dbReference type="InterPro" id="IPR050131">
    <property type="entry name" value="Peptidase_S8_subtilisin-like"/>
</dbReference>
<dbReference type="EMBL" id="CP158367">
    <property type="protein sequence ID" value="XBX75548.1"/>
    <property type="molecule type" value="Genomic_DNA"/>
</dbReference>
<evidence type="ECO:0000256" key="4">
    <source>
        <dbReference type="ARBA" id="ARBA00022801"/>
    </source>
</evidence>
<dbReference type="PANTHER" id="PTHR43806">
    <property type="entry name" value="PEPTIDASE S8"/>
    <property type="match status" value="1"/>
</dbReference>
<gene>
    <name evidence="11" type="ORF">PRVXT_000685</name>
</gene>
<accession>A0AAU7VNL7</accession>
<organism evidence="11">
    <name type="scientific">Proteinivorax tanatarense</name>
    <dbReference type="NCBI Taxonomy" id="1260629"/>
    <lineage>
        <taxon>Bacteria</taxon>
        <taxon>Bacillati</taxon>
        <taxon>Bacillota</taxon>
        <taxon>Clostridia</taxon>
        <taxon>Eubacteriales</taxon>
        <taxon>Proteinivoracaceae</taxon>
        <taxon>Proteinivorax</taxon>
    </lineage>
</organism>